<gene>
    <name evidence="5" type="ORF">DYBT9275_00761</name>
</gene>
<name>A0A916JAP4_9BACT</name>
<comment type="caution">
    <text evidence="5">The sequence shown here is derived from an EMBL/GenBank/DDBJ whole genome shotgun (WGS) entry which is preliminary data.</text>
</comment>
<feature type="chain" id="PRO_5037402051" description="LTD domain-containing protein" evidence="3">
    <location>
        <begin position="21"/>
        <end position="561"/>
    </location>
</feature>
<keyword evidence="1 3" id="KW-0732">Signal</keyword>
<evidence type="ECO:0000256" key="3">
    <source>
        <dbReference type="SAM" id="SignalP"/>
    </source>
</evidence>
<dbReference type="RefSeq" id="WP_215237484.1">
    <property type="nucleotide sequence ID" value="NZ_CAJRAF010000001.1"/>
</dbReference>
<feature type="region of interest" description="Disordered" evidence="2">
    <location>
        <begin position="164"/>
        <end position="184"/>
    </location>
</feature>
<dbReference type="InterPro" id="IPR036415">
    <property type="entry name" value="Lamin_tail_dom_sf"/>
</dbReference>
<protein>
    <recommendedName>
        <fullName evidence="4">LTD domain-containing protein</fullName>
    </recommendedName>
</protein>
<proteinExistence type="predicted"/>
<dbReference type="AlphaFoldDB" id="A0A916JAP4"/>
<reference evidence="5" key="1">
    <citation type="submission" date="2021-04" db="EMBL/GenBank/DDBJ databases">
        <authorList>
            <person name="Rodrigo-Torres L."/>
            <person name="Arahal R. D."/>
            <person name="Lucena T."/>
        </authorList>
    </citation>
    <scope>NUCLEOTIDE SEQUENCE</scope>
    <source>
        <strain evidence="5">CECT 9275</strain>
    </source>
</reference>
<accession>A0A916JAP4</accession>
<organism evidence="5 6">
    <name type="scientific">Dyadobacter helix</name>
    <dbReference type="NCBI Taxonomy" id="2822344"/>
    <lineage>
        <taxon>Bacteria</taxon>
        <taxon>Pseudomonadati</taxon>
        <taxon>Bacteroidota</taxon>
        <taxon>Cytophagia</taxon>
        <taxon>Cytophagales</taxon>
        <taxon>Spirosomataceae</taxon>
        <taxon>Dyadobacter</taxon>
    </lineage>
</organism>
<sequence>MNRILSLAFFLLLLTIRQGAAQRYNDILITEIMADPSPAVGLPEVEYIELYNRTDKQISFKNWHLNLGSKKIPMPDSVLGGHEHVVISQKNNAVKFQGLAKSWGVNGFSLVNENGLIAIYNSRNQLVCATDYKAGWWAPEKRDGGYALEMADIEAPCTGRKNWDVSSDAHGGTPGRKNSLSRPVSDKIAPWPERVDLNSARELLVYFNETIDSASAVNTINFSIQGRDVLDAEVEMPLFRQLKLTLHDALADNQRYTLTIKNISDCAGNILRQAVMDIALPIGADSGDVVLNEILFNPRDNGVDFVEVYNRSAKYISLKDWSLGNIKKGNPDAFESLTAQNFVMPPGSFLALSADSDVVREQYPVEVTRSFLEMERFPVYANTTGGVVLRDAQQRIADRFDYAESMHSVLLNSVEGVSLEKADASKSSQESGNWRSGSGVTGYATPGYRNSQVYAMNEEEFVRFQQSGVSPNGDGQDDQAVFDYQFSGAGNFCNMKIFDIQGRLVKSLLQNQSVAASGQVVWDATDNKNTVVAPGYYLLLTDVWNASGSTRKFRNRVVVAR</sequence>
<feature type="region of interest" description="Disordered" evidence="2">
    <location>
        <begin position="422"/>
        <end position="441"/>
    </location>
</feature>
<dbReference type="Gene3D" id="2.60.40.4070">
    <property type="match status" value="1"/>
</dbReference>
<keyword evidence="6" id="KW-1185">Reference proteome</keyword>
<dbReference type="Gene3D" id="2.60.40.1220">
    <property type="match status" value="1"/>
</dbReference>
<feature type="signal peptide" evidence="3">
    <location>
        <begin position="1"/>
        <end position="20"/>
    </location>
</feature>
<feature type="compositionally biased region" description="Polar residues" evidence="2">
    <location>
        <begin position="425"/>
        <end position="438"/>
    </location>
</feature>
<dbReference type="Proteomes" id="UP000680038">
    <property type="component" value="Unassembled WGS sequence"/>
</dbReference>
<dbReference type="InterPro" id="IPR014755">
    <property type="entry name" value="Cu-Rt/internalin_Ig-like"/>
</dbReference>
<dbReference type="Pfam" id="PF13205">
    <property type="entry name" value="Big_5"/>
    <property type="match status" value="1"/>
</dbReference>
<evidence type="ECO:0000259" key="4">
    <source>
        <dbReference type="PROSITE" id="PS51841"/>
    </source>
</evidence>
<evidence type="ECO:0000256" key="2">
    <source>
        <dbReference type="SAM" id="MobiDB-lite"/>
    </source>
</evidence>
<dbReference type="SUPFAM" id="SSF74853">
    <property type="entry name" value="Lamin A/C globular tail domain"/>
    <property type="match status" value="2"/>
</dbReference>
<dbReference type="InterPro" id="IPR001322">
    <property type="entry name" value="Lamin_tail_dom"/>
</dbReference>
<dbReference type="Pfam" id="PF00932">
    <property type="entry name" value="LTD"/>
    <property type="match status" value="2"/>
</dbReference>
<dbReference type="InterPro" id="IPR032812">
    <property type="entry name" value="SbsA_Ig"/>
</dbReference>
<feature type="domain" description="LTD" evidence="4">
    <location>
        <begin position="17"/>
        <end position="134"/>
    </location>
</feature>
<evidence type="ECO:0000256" key="1">
    <source>
        <dbReference type="ARBA" id="ARBA00022729"/>
    </source>
</evidence>
<dbReference type="EMBL" id="CAJRAF010000001">
    <property type="protein sequence ID" value="CAG4991473.1"/>
    <property type="molecule type" value="Genomic_DNA"/>
</dbReference>
<evidence type="ECO:0000313" key="6">
    <source>
        <dbReference type="Proteomes" id="UP000680038"/>
    </source>
</evidence>
<dbReference type="PROSITE" id="PS51841">
    <property type="entry name" value="LTD"/>
    <property type="match status" value="1"/>
</dbReference>
<evidence type="ECO:0000313" key="5">
    <source>
        <dbReference type="EMBL" id="CAG4991473.1"/>
    </source>
</evidence>